<reference evidence="1" key="1">
    <citation type="journal article" date="2020" name="Nature">
        <title>Giant virus diversity and host interactions through global metagenomics.</title>
        <authorList>
            <person name="Schulz F."/>
            <person name="Roux S."/>
            <person name="Paez-Espino D."/>
            <person name="Jungbluth S."/>
            <person name="Walsh D.A."/>
            <person name="Denef V.J."/>
            <person name="McMahon K.D."/>
            <person name="Konstantinidis K.T."/>
            <person name="Eloe-Fadrosh E.A."/>
            <person name="Kyrpides N.C."/>
            <person name="Woyke T."/>
        </authorList>
    </citation>
    <scope>NUCLEOTIDE SEQUENCE</scope>
    <source>
        <strain evidence="1">GVMAG-M-3300027747-57</strain>
    </source>
</reference>
<evidence type="ECO:0000313" key="1">
    <source>
        <dbReference type="EMBL" id="QHU06346.1"/>
    </source>
</evidence>
<proteinExistence type="predicted"/>
<organism evidence="1">
    <name type="scientific">viral metagenome</name>
    <dbReference type="NCBI Taxonomy" id="1070528"/>
    <lineage>
        <taxon>unclassified sequences</taxon>
        <taxon>metagenomes</taxon>
        <taxon>organismal metagenomes</taxon>
    </lineage>
</organism>
<dbReference type="AlphaFoldDB" id="A0A6C0JNH6"/>
<protein>
    <submittedName>
        <fullName evidence="1">Uncharacterized protein</fullName>
    </submittedName>
</protein>
<accession>A0A6C0JNH6</accession>
<sequence>MTTTMHNFKKEKNMYDKINKKYNLILYEY</sequence>
<name>A0A6C0JNH6_9ZZZZ</name>
<dbReference type="EMBL" id="MN740432">
    <property type="protein sequence ID" value="QHU06346.1"/>
    <property type="molecule type" value="Genomic_DNA"/>
</dbReference>